<comment type="similarity">
    <text evidence="1">Belongs to the CpsD/CapB family.</text>
</comment>
<evidence type="ECO:0000313" key="11">
    <source>
        <dbReference type="Proteomes" id="UP001165267"/>
    </source>
</evidence>
<dbReference type="PANTHER" id="PTHR32309:SF13">
    <property type="entry name" value="FERRIC ENTEROBACTIN TRANSPORT PROTEIN FEPE"/>
    <property type="match status" value="1"/>
</dbReference>
<dbReference type="EC" id="2.7.10.2" evidence="2"/>
<dbReference type="SUPFAM" id="SSF52540">
    <property type="entry name" value="P-loop containing nucleoside triphosphate hydrolases"/>
    <property type="match status" value="1"/>
</dbReference>
<dbReference type="InterPro" id="IPR050445">
    <property type="entry name" value="Bact_polysacc_biosynth/exp"/>
</dbReference>
<keyword evidence="11" id="KW-1185">Reference proteome</keyword>
<comment type="catalytic activity">
    <reaction evidence="8">
        <text>L-tyrosyl-[protein] + ATP = O-phospho-L-tyrosyl-[protein] + ADP + H(+)</text>
        <dbReference type="Rhea" id="RHEA:10596"/>
        <dbReference type="Rhea" id="RHEA-COMP:10136"/>
        <dbReference type="Rhea" id="RHEA-COMP:20101"/>
        <dbReference type="ChEBI" id="CHEBI:15378"/>
        <dbReference type="ChEBI" id="CHEBI:30616"/>
        <dbReference type="ChEBI" id="CHEBI:46858"/>
        <dbReference type="ChEBI" id="CHEBI:61978"/>
        <dbReference type="ChEBI" id="CHEBI:456216"/>
        <dbReference type="EC" id="2.7.10.2"/>
    </reaction>
</comment>
<dbReference type="EMBL" id="JANKHG010000014">
    <property type="protein sequence ID" value="MCR2745920.1"/>
    <property type="molecule type" value="Genomic_DNA"/>
</dbReference>
<keyword evidence="7" id="KW-0829">Tyrosine-protein kinase</keyword>
<keyword evidence="4" id="KW-0547">Nucleotide-binding</keyword>
<evidence type="ECO:0000256" key="3">
    <source>
        <dbReference type="ARBA" id="ARBA00022679"/>
    </source>
</evidence>
<dbReference type="Proteomes" id="UP001165267">
    <property type="component" value="Unassembled WGS sequence"/>
</dbReference>
<dbReference type="InterPro" id="IPR027417">
    <property type="entry name" value="P-loop_NTPase"/>
</dbReference>
<evidence type="ECO:0000256" key="4">
    <source>
        <dbReference type="ARBA" id="ARBA00022741"/>
    </source>
</evidence>
<gene>
    <name evidence="10" type="ORF">NSP04_04585</name>
</gene>
<evidence type="ECO:0000256" key="2">
    <source>
        <dbReference type="ARBA" id="ARBA00011903"/>
    </source>
</evidence>
<dbReference type="RefSeq" id="WP_257511147.1">
    <property type="nucleotide sequence ID" value="NZ_JANKHG010000014.1"/>
</dbReference>
<accession>A0ABT1XF83</accession>
<evidence type="ECO:0000313" key="10">
    <source>
        <dbReference type="EMBL" id="MCR2745920.1"/>
    </source>
</evidence>
<evidence type="ECO:0000259" key="9">
    <source>
        <dbReference type="Pfam" id="PF13614"/>
    </source>
</evidence>
<evidence type="ECO:0000256" key="8">
    <source>
        <dbReference type="ARBA" id="ARBA00051245"/>
    </source>
</evidence>
<dbReference type="GO" id="GO:0004715">
    <property type="term" value="F:non-membrane spanning protein tyrosine kinase activity"/>
    <property type="evidence" value="ECO:0007669"/>
    <property type="project" value="UniProtKB-EC"/>
</dbReference>
<dbReference type="Pfam" id="PF13614">
    <property type="entry name" value="AAA_31"/>
    <property type="match status" value="1"/>
</dbReference>
<dbReference type="Gene3D" id="3.40.50.300">
    <property type="entry name" value="P-loop containing nucleotide triphosphate hydrolases"/>
    <property type="match status" value="1"/>
</dbReference>
<evidence type="ECO:0000256" key="6">
    <source>
        <dbReference type="ARBA" id="ARBA00022840"/>
    </source>
</evidence>
<keyword evidence="3 10" id="KW-0808">Transferase</keyword>
<protein>
    <recommendedName>
        <fullName evidence="2">non-specific protein-tyrosine kinase</fullName>
        <ecNumber evidence="2">2.7.10.2</ecNumber>
    </recommendedName>
</protein>
<evidence type="ECO:0000256" key="1">
    <source>
        <dbReference type="ARBA" id="ARBA00007316"/>
    </source>
</evidence>
<keyword evidence="5" id="KW-0418">Kinase</keyword>
<proteinExistence type="inferred from homology"/>
<evidence type="ECO:0000256" key="7">
    <source>
        <dbReference type="ARBA" id="ARBA00023137"/>
    </source>
</evidence>
<organism evidence="10 11">
    <name type="scientific">Limnobacter parvus</name>
    <dbReference type="NCBI Taxonomy" id="2939690"/>
    <lineage>
        <taxon>Bacteria</taxon>
        <taxon>Pseudomonadati</taxon>
        <taxon>Pseudomonadota</taxon>
        <taxon>Betaproteobacteria</taxon>
        <taxon>Burkholderiales</taxon>
        <taxon>Burkholderiaceae</taxon>
        <taxon>Limnobacter</taxon>
    </lineage>
</organism>
<keyword evidence="6" id="KW-0067">ATP-binding</keyword>
<sequence length="295" mass="32644">MIANKNPATMQVANVEEFASRSIGHILVSNGRLTHEAAEEIHRMQRENDVLFGETGIAMGLITREDVEFAIARQFEYSVLQKGHSEISEDLVSAYDPFGPKSEAFRELRTHLLLRWFETETKAKTLSIVSAQRGEGRSYVAANLAISFSQLGHKTLLIDTDFRNSKLHDYFGVSNRRGLSSLLQGKGNSSYFLPVTGIRNLSILPAGPMPPNPQELLSQSYFPELLNELSKHFDLLIMDTPAAILYSDATAVSLRSSASLVVVRQGHTKVEQLRRVNASLQSIGGNLLGSVLLDF</sequence>
<dbReference type="SUPFAM" id="SSF160246">
    <property type="entry name" value="EspE N-terminal domain-like"/>
    <property type="match status" value="1"/>
</dbReference>
<reference evidence="10" key="1">
    <citation type="submission" date="2022-07" db="EMBL/GenBank/DDBJ databases">
        <authorList>
            <person name="Xamxidin M."/>
        </authorList>
    </citation>
    <scope>NUCLEOTIDE SEQUENCE</scope>
    <source>
        <strain evidence="10">YS8-69</strain>
    </source>
</reference>
<dbReference type="PANTHER" id="PTHR32309">
    <property type="entry name" value="TYROSINE-PROTEIN KINASE"/>
    <property type="match status" value="1"/>
</dbReference>
<dbReference type="InterPro" id="IPR025669">
    <property type="entry name" value="AAA_dom"/>
</dbReference>
<dbReference type="InterPro" id="IPR037257">
    <property type="entry name" value="T2SS_E_N_sf"/>
</dbReference>
<comment type="caution">
    <text evidence="10">The sequence shown here is derived from an EMBL/GenBank/DDBJ whole genome shotgun (WGS) entry which is preliminary data.</text>
</comment>
<name>A0ABT1XF83_9BURK</name>
<evidence type="ECO:0000256" key="5">
    <source>
        <dbReference type="ARBA" id="ARBA00022777"/>
    </source>
</evidence>
<dbReference type="CDD" id="cd05387">
    <property type="entry name" value="BY-kinase"/>
    <property type="match status" value="1"/>
</dbReference>
<feature type="domain" description="AAA" evidence="9">
    <location>
        <begin position="124"/>
        <end position="265"/>
    </location>
</feature>
<dbReference type="InterPro" id="IPR005702">
    <property type="entry name" value="Wzc-like_C"/>
</dbReference>
<dbReference type="NCBIfam" id="TIGR01007">
    <property type="entry name" value="eps_fam"/>
    <property type="match status" value="1"/>
</dbReference>